<organism evidence="5 6">
    <name type="scientific">Caerostris darwini</name>
    <dbReference type="NCBI Taxonomy" id="1538125"/>
    <lineage>
        <taxon>Eukaryota</taxon>
        <taxon>Metazoa</taxon>
        <taxon>Ecdysozoa</taxon>
        <taxon>Arthropoda</taxon>
        <taxon>Chelicerata</taxon>
        <taxon>Arachnida</taxon>
        <taxon>Araneae</taxon>
        <taxon>Araneomorphae</taxon>
        <taxon>Entelegynae</taxon>
        <taxon>Araneoidea</taxon>
        <taxon>Araneidae</taxon>
        <taxon>Caerostris</taxon>
    </lineage>
</organism>
<evidence type="ECO:0008006" key="7">
    <source>
        <dbReference type="Google" id="ProtNLM"/>
    </source>
</evidence>
<dbReference type="PROSITE" id="PS51155">
    <property type="entry name" value="CHIT_BIND_RR_2"/>
    <property type="match status" value="1"/>
</dbReference>
<gene>
    <name evidence="5" type="ORF">CDAR_454131</name>
</gene>
<dbReference type="PROSITE" id="PS00233">
    <property type="entry name" value="CHIT_BIND_RR_1"/>
    <property type="match status" value="1"/>
</dbReference>
<dbReference type="Proteomes" id="UP001054837">
    <property type="component" value="Unassembled WGS sequence"/>
</dbReference>
<reference evidence="5 6" key="1">
    <citation type="submission" date="2021-06" db="EMBL/GenBank/DDBJ databases">
        <title>Caerostris darwini draft genome.</title>
        <authorList>
            <person name="Kono N."/>
            <person name="Arakawa K."/>
        </authorList>
    </citation>
    <scope>NUCLEOTIDE SEQUENCE [LARGE SCALE GENOMIC DNA]</scope>
</reference>
<keyword evidence="6" id="KW-1185">Reference proteome</keyword>
<comment type="caution">
    <text evidence="5">The sequence shown here is derived from an EMBL/GenBank/DDBJ whole genome shotgun (WGS) entry which is preliminary data.</text>
</comment>
<dbReference type="InterPro" id="IPR000618">
    <property type="entry name" value="Insect_cuticle"/>
</dbReference>
<feature type="chain" id="PRO_5043697101" description="Cuticle protein" evidence="4">
    <location>
        <begin position="18"/>
        <end position="156"/>
    </location>
</feature>
<evidence type="ECO:0000313" key="6">
    <source>
        <dbReference type="Proteomes" id="UP001054837"/>
    </source>
</evidence>
<keyword evidence="2 3" id="KW-0193">Cuticle</keyword>
<dbReference type="GO" id="GO:0008010">
    <property type="term" value="F:structural constituent of chitin-based larval cuticle"/>
    <property type="evidence" value="ECO:0007669"/>
    <property type="project" value="TreeGrafter"/>
</dbReference>
<keyword evidence="4" id="KW-0732">Signal</keyword>
<evidence type="ECO:0000256" key="3">
    <source>
        <dbReference type="PROSITE-ProRule" id="PRU00497"/>
    </source>
</evidence>
<dbReference type="PANTHER" id="PTHR10380">
    <property type="entry name" value="CUTICLE PROTEIN"/>
    <property type="match status" value="1"/>
</dbReference>
<dbReference type="GO" id="GO:0062129">
    <property type="term" value="C:chitin-based extracellular matrix"/>
    <property type="evidence" value="ECO:0007669"/>
    <property type="project" value="TreeGrafter"/>
</dbReference>
<evidence type="ECO:0000256" key="4">
    <source>
        <dbReference type="SAM" id="SignalP"/>
    </source>
</evidence>
<dbReference type="Pfam" id="PF00379">
    <property type="entry name" value="Chitin_bind_4"/>
    <property type="match status" value="1"/>
</dbReference>
<dbReference type="InterPro" id="IPR031311">
    <property type="entry name" value="CHIT_BIND_RR_consensus"/>
</dbReference>
<dbReference type="AlphaFoldDB" id="A0AAV4V7A3"/>
<dbReference type="PRINTS" id="PR00947">
    <property type="entry name" value="CUTICLE"/>
</dbReference>
<proteinExistence type="predicted"/>
<evidence type="ECO:0000313" key="5">
    <source>
        <dbReference type="EMBL" id="GIY65997.1"/>
    </source>
</evidence>
<name>A0AAV4V7A3_9ARAC</name>
<evidence type="ECO:0000256" key="2">
    <source>
        <dbReference type="ARBA" id="ARBA00022460"/>
    </source>
</evidence>
<feature type="signal peptide" evidence="4">
    <location>
        <begin position="1"/>
        <end position="17"/>
    </location>
</feature>
<comment type="function">
    <text evidence="1">Component of the rigid cuticle of the spider.</text>
</comment>
<dbReference type="InterPro" id="IPR050468">
    <property type="entry name" value="Cuticle_Struct_Prot"/>
</dbReference>
<sequence>MKFAIVIAVCLFAVVHCESELKIDDNGSYNFLYSTDDAGAHKREESSNGDGTISGSYSYIDPNGDLRKVDYKAGANIGFQPSGDISVDKKTAEKAQELAALAPKAPVVETAEVKIPASPFTLPLYALPGIHHPAPLHVAHPLALPYAYLHRPLFLV</sequence>
<accession>A0AAV4V7A3</accession>
<dbReference type="PANTHER" id="PTHR10380:SF160">
    <property type="entry name" value="CUTICULAR PROTEIN 100A"/>
    <property type="match status" value="1"/>
</dbReference>
<dbReference type="EMBL" id="BPLQ01012517">
    <property type="protein sequence ID" value="GIY65997.1"/>
    <property type="molecule type" value="Genomic_DNA"/>
</dbReference>
<protein>
    <recommendedName>
        <fullName evidence="7">Cuticle protein</fullName>
    </recommendedName>
</protein>
<evidence type="ECO:0000256" key="1">
    <source>
        <dbReference type="ARBA" id="ARBA00002980"/>
    </source>
</evidence>